<reference evidence="2" key="1">
    <citation type="submission" date="2019-02" db="EMBL/GenBank/DDBJ databases">
        <authorList>
            <person name="Gruber-Vodicka R. H."/>
            <person name="Seah K. B. B."/>
        </authorList>
    </citation>
    <scope>NUCLEOTIDE SEQUENCE</scope>
    <source>
        <strain evidence="2">BECK_BZ198</strain>
        <strain evidence="1">BECK_BZ199</strain>
    </source>
</reference>
<protein>
    <recommendedName>
        <fullName evidence="3">PIN domain-containing protein</fullName>
    </recommendedName>
</protein>
<dbReference type="EMBL" id="CAADGH010000041">
    <property type="protein sequence ID" value="VFK76075.1"/>
    <property type="molecule type" value="Genomic_DNA"/>
</dbReference>
<name>A0A451BCV3_9GAMM</name>
<dbReference type="InterPro" id="IPR029060">
    <property type="entry name" value="PIN-like_dom_sf"/>
</dbReference>
<dbReference type="CDD" id="cd18687">
    <property type="entry name" value="PIN_VapC-like"/>
    <property type="match status" value="1"/>
</dbReference>
<gene>
    <name evidence="2" type="ORF">BECKMB1821H_GA0114242_10413</name>
    <name evidence="1" type="ORF">BECKMB1821I_GA0114274_10433</name>
</gene>
<dbReference type="AlphaFoldDB" id="A0A451BCV3"/>
<dbReference type="EMBL" id="CAADFQ010000043">
    <property type="protein sequence ID" value="VFK33273.1"/>
    <property type="molecule type" value="Genomic_DNA"/>
</dbReference>
<evidence type="ECO:0000313" key="1">
    <source>
        <dbReference type="EMBL" id="VFK33273.1"/>
    </source>
</evidence>
<evidence type="ECO:0008006" key="3">
    <source>
        <dbReference type="Google" id="ProtNLM"/>
    </source>
</evidence>
<evidence type="ECO:0000313" key="2">
    <source>
        <dbReference type="EMBL" id="VFK76075.1"/>
    </source>
</evidence>
<sequence length="157" mass="17502">MNKSIYIETTISSYLAAWPSRDLLQAARQQITHSWWRQERQKYTLCISQIVLDEAAAGDQDAARRRLIFLEQLSLLDLTDTVDDVAQAIVNSELLPPKAARNAIHIAVASVHSIDILLTWNCRHIANPVIMKELRAVVANAGFDLPVLCTPAELTGD</sequence>
<proteinExistence type="predicted"/>
<accession>A0A451BCV3</accession>
<dbReference type="SUPFAM" id="SSF88723">
    <property type="entry name" value="PIN domain-like"/>
    <property type="match status" value="1"/>
</dbReference>
<organism evidence="2">
    <name type="scientific">Candidatus Kentrum sp. MB</name>
    <dbReference type="NCBI Taxonomy" id="2138164"/>
    <lineage>
        <taxon>Bacteria</taxon>
        <taxon>Pseudomonadati</taxon>
        <taxon>Pseudomonadota</taxon>
        <taxon>Gammaproteobacteria</taxon>
        <taxon>Candidatus Kentrum</taxon>
    </lineage>
</organism>